<evidence type="ECO:0000313" key="2">
    <source>
        <dbReference type="Proteomes" id="UP001060085"/>
    </source>
</evidence>
<organism evidence="1 2">
    <name type="scientific">Catharanthus roseus</name>
    <name type="common">Madagascar periwinkle</name>
    <name type="synonym">Vinca rosea</name>
    <dbReference type="NCBI Taxonomy" id="4058"/>
    <lineage>
        <taxon>Eukaryota</taxon>
        <taxon>Viridiplantae</taxon>
        <taxon>Streptophyta</taxon>
        <taxon>Embryophyta</taxon>
        <taxon>Tracheophyta</taxon>
        <taxon>Spermatophyta</taxon>
        <taxon>Magnoliopsida</taxon>
        <taxon>eudicotyledons</taxon>
        <taxon>Gunneridae</taxon>
        <taxon>Pentapetalae</taxon>
        <taxon>asterids</taxon>
        <taxon>lamiids</taxon>
        <taxon>Gentianales</taxon>
        <taxon>Apocynaceae</taxon>
        <taxon>Rauvolfioideae</taxon>
        <taxon>Vinceae</taxon>
        <taxon>Catharanthinae</taxon>
        <taxon>Catharanthus</taxon>
    </lineage>
</organism>
<evidence type="ECO:0000313" key="1">
    <source>
        <dbReference type="EMBL" id="KAI5680930.1"/>
    </source>
</evidence>
<gene>
    <name evidence="1" type="ORF">M9H77_02157</name>
</gene>
<keyword evidence="2" id="KW-1185">Reference proteome</keyword>
<sequence length="586" mass="65574">MPSSVFKSTSKRGNLNSSAPHNNSDSNSTQKTSPPVRKRSLSVSAISRTQQSLDFSNKRENPLFWVSDSSRADQEIDGVSASFERKEKERGKIGDENSTKKGSGKMAEMDQRGRSVTRNSGVKNGIGRSISRVRGRSVSRGHYRACESEKEQEVANVVSSGNSDLKQVIYNVKNDTMATNGADIQEQIRDSQRMNSLCQANECSEDDSACSFQISNWEDEISTYSLSEAEEKTIKTVCKQMKDKRWGADTSTNGIYETVRSEVRRAISDIQNDIESHDLQVIRRNNVNVIANTSISDIPSDLVTPGAVQFTIDIRRQYAHKLEESEERARKLRADLAAEEHRGQELSRILQEILPDPKASNPLKARMGRKRSNERKKISKRLKEEAMAYFDECVSISTFDSSDFSAPEDRPSHLDGPLRLVSGTISVPGGSLSNNLPVDVLDSYSNNQQVALSGNDQRIRSCGDSNLTANSYNYEPSTGQVDQRQESWGIGEPNQFSFAQKPKENFKIHDIKSYIKHFERDVKRDMVNGNADGKGSDYYTDEFDLHGRLERLLFDRVFSRNRIESGGLHLCAGNFAVSLSPFGFVI</sequence>
<dbReference type="EMBL" id="CM044701">
    <property type="protein sequence ID" value="KAI5680930.1"/>
    <property type="molecule type" value="Genomic_DNA"/>
</dbReference>
<name>A0ACC0C7K5_CATRO</name>
<reference evidence="2" key="1">
    <citation type="journal article" date="2023" name="Nat. Plants">
        <title>Single-cell RNA sequencing provides a high-resolution roadmap for understanding the multicellular compartmentation of specialized metabolism.</title>
        <authorList>
            <person name="Sun S."/>
            <person name="Shen X."/>
            <person name="Li Y."/>
            <person name="Li Y."/>
            <person name="Wang S."/>
            <person name="Li R."/>
            <person name="Zhang H."/>
            <person name="Shen G."/>
            <person name="Guo B."/>
            <person name="Wei J."/>
            <person name="Xu J."/>
            <person name="St-Pierre B."/>
            <person name="Chen S."/>
            <person name="Sun C."/>
        </authorList>
    </citation>
    <scope>NUCLEOTIDE SEQUENCE [LARGE SCALE GENOMIC DNA]</scope>
</reference>
<dbReference type="Proteomes" id="UP001060085">
    <property type="component" value="Linkage Group LG01"/>
</dbReference>
<protein>
    <submittedName>
        <fullName evidence="1">Uncharacterized protein</fullName>
    </submittedName>
</protein>
<proteinExistence type="predicted"/>
<comment type="caution">
    <text evidence="1">The sequence shown here is derived from an EMBL/GenBank/DDBJ whole genome shotgun (WGS) entry which is preliminary data.</text>
</comment>
<accession>A0ACC0C7K5</accession>